<name>K0T1P9_THAOC</name>
<dbReference type="Proteomes" id="UP000266841">
    <property type="component" value="Unassembled WGS sequence"/>
</dbReference>
<proteinExistence type="predicted"/>
<dbReference type="InterPro" id="IPR011990">
    <property type="entry name" value="TPR-like_helical_dom_sf"/>
</dbReference>
<dbReference type="Gene3D" id="1.25.40.10">
    <property type="entry name" value="Tetratricopeptide repeat domain"/>
    <property type="match status" value="1"/>
</dbReference>
<sequence>FDARHNLGCEEYYAGNYELALQHFLVSAKLGDDHSLAMVKKKFMGGLATKADYASALRGYQNAIEEMSSPDRDEAKACFGK</sequence>
<organism evidence="1 2">
    <name type="scientific">Thalassiosira oceanica</name>
    <name type="common">Marine diatom</name>
    <dbReference type="NCBI Taxonomy" id="159749"/>
    <lineage>
        <taxon>Eukaryota</taxon>
        <taxon>Sar</taxon>
        <taxon>Stramenopiles</taxon>
        <taxon>Ochrophyta</taxon>
        <taxon>Bacillariophyta</taxon>
        <taxon>Coscinodiscophyceae</taxon>
        <taxon>Thalassiosirophycidae</taxon>
        <taxon>Thalassiosirales</taxon>
        <taxon>Thalassiosiraceae</taxon>
        <taxon>Thalassiosira</taxon>
    </lineage>
</organism>
<gene>
    <name evidence="1" type="ORF">THAOC_07498</name>
</gene>
<reference evidence="1 2" key="1">
    <citation type="journal article" date="2012" name="Genome Biol.">
        <title>Genome and low-iron response of an oceanic diatom adapted to chronic iron limitation.</title>
        <authorList>
            <person name="Lommer M."/>
            <person name="Specht M."/>
            <person name="Roy A.S."/>
            <person name="Kraemer L."/>
            <person name="Andreson R."/>
            <person name="Gutowska M.A."/>
            <person name="Wolf J."/>
            <person name="Bergner S.V."/>
            <person name="Schilhabel M.B."/>
            <person name="Klostermeier U.C."/>
            <person name="Beiko R.G."/>
            <person name="Rosenstiel P."/>
            <person name="Hippler M."/>
            <person name="Laroche J."/>
        </authorList>
    </citation>
    <scope>NUCLEOTIDE SEQUENCE [LARGE SCALE GENOMIC DNA]</scope>
    <source>
        <strain evidence="1 2">CCMP1005</strain>
    </source>
</reference>
<feature type="non-terminal residue" evidence="1">
    <location>
        <position position="1"/>
    </location>
</feature>
<keyword evidence="2" id="KW-1185">Reference proteome</keyword>
<evidence type="ECO:0000313" key="2">
    <source>
        <dbReference type="Proteomes" id="UP000266841"/>
    </source>
</evidence>
<accession>K0T1P9</accession>
<protein>
    <submittedName>
        <fullName evidence="1">Uncharacterized protein</fullName>
    </submittedName>
</protein>
<dbReference type="EMBL" id="AGNL01007655">
    <property type="protein sequence ID" value="EJK71094.1"/>
    <property type="molecule type" value="Genomic_DNA"/>
</dbReference>
<evidence type="ECO:0000313" key="1">
    <source>
        <dbReference type="EMBL" id="EJK71094.1"/>
    </source>
</evidence>
<dbReference type="AlphaFoldDB" id="K0T1P9"/>
<dbReference type="SUPFAM" id="SSF81901">
    <property type="entry name" value="HCP-like"/>
    <property type="match status" value="1"/>
</dbReference>
<comment type="caution">
    <text evidence="1">The sequence shown here is derived from an EMBL/GenBank/DDBJ whole genome shotgun (WGS) entry which is preliminary data.</text>
</comment>